<dbReference type="Pfam" id="PF08007">
    <property type="entry name" value="JmjC_2"/>
    <property type="match status" value="1"/>
</dbReference>
<keyword evidence="5" id="KW-0156">Chromatin regulator</keyword>
<keyword evidence="4 14" id="KW-0479">Metal-binding</keyword>
<dbReference type="Pfam" id="PF21233">
    <property type="entry name" value="WHD_RIOX1"/>
    <property type="match status" value="1"/>
</dbReference>
<evidence type="ECO:0000256" key="2">
    <source>
        <dbReference type="ARBA" id="ARBA00010309"/>
    </source>
</evidence>
<dbReference type="PANTHER" id="PTHR13096">
    <property type="entry name" value="MINA53 MYC INDUCED NUCLEAR ANTIGEN"/>
    <property type="match status" value="1"/>
</dbReference>
<dbReference type="InterPro" id="IPR003347">
    <property type="entry name" value="JmjC_dom"/>
</dbReference>
<evidence type="ECO:0000256" key="9">
    <source>
        <dbReference type="ARBA" id="ARBA00023015"/>
    </source>
</evidence>
<keyword evidence="6 14" id="KW-0223">Dioxygenase</keyword>
<feature type="compositionally biased region" description="Polar residues" evidence="15">
    <location>
        <begin position="123"/>
        <end position="139"/>
    </location>
</feature>
<evidence type="ECO:0000259" key="16">
    <source>
        <dbReference type="PROSITE" id="PS51184"/>
    </source>
</evidence>
<feature type="compositionally biased region" description="Basic and acidic residues" evidence="15">
    <location>
        <begin position="1"/>
        <end position="11"/>
    </location>
</feature>
<evidence type="ECO:0000256" key="7">
    <source>
        <dbReference type="ARBA" id="ARBA00023002"/>
    </source>
</evidence>
<dbReference type="EMBL" id="QKKF02028001">
    <property type="protein sequence ID" value="RZF35589.1"/>
    <property type="molecule type" value="Genomic_DNA"/>
</dbReference>
<keyword evidence="3" id="KW-0678">Repressor</keyword>
<name>A0A482WPR8_LAOST</name>
<dbReference type="Proteomes" id="UP000291343">
    <property type="component" value="Unassembled WGS sequence"/>
</dbReference>
<proteinExistence type="inferred from homology"/>
<gene>
    <name evidence="17" type="ORF">LSTR_LSTR005117</name>
</gene>
<comment type="subcellular location">
    <subcellularLocation>
        <location evidence="1 14">Nucleus</location>
    </subcellularLocation>
</comment>
<dbReference type="SUPFAM" id="SSF51197">
    <property type="entry name" value="Clavaminate synthase-like"/>
    <property type="match status" value="1"/>
</dbReference>
<keyword evidence="8 14" id="KW-0408">Iron</keyword>
<comment type="caution">
    <text evidence="17">The sequence shown here is derived from an EMBL/GenBank/DDBJ whole genome shotgun (WGS) entry which is preliminary data.</text>
</comment>
<dbReference type="OrthoDB" id="425950at2759"/>
<dbReference type="PROSITE" id="PS51184">
    <property type="entry name" value="JMJC"/>
    <property type="match status" value="1"/>
</dbReference>
<evidence type="ECO:0000256" key="15">
    <source>
        <dbReference type="SAM" id="MobiDB-lite"/>
    </source>
</evidence>
<keyword evidence="10 14" id="KW-0804">Transcription</keyword>
<comment type="similarity">
    <text evidence="2">Belongs to the ROX family. NO66 subfamily.</text>
</comment>
<dbReference type="FunCoup" id="A0A482WPR8">
    <property type="interactions" value="1746"/>
</dbReference>
<dbReference type="GO" id="GO:0140680">
    <property type="term" value="F:histone H3K36me/H3K36me2 demethylase activity"/>
    <property type="evidence" value="ECO:0007669"/>
    <property type="project" value="UniProtKB-EC"/>
</dbReference>
<evidence type="ECO:0000256" key="13">
    <source>
        <dbReference type="ARBA" id="ARBA00047915"/>
    </source>
</evidence>
<dbReference type="SMR" id="A0A482WPR8"/>
<accession>A0A482WPR8</accession>
<keyword evidence="11 14" id="KW-0539">Nucleus</keyword>
<protein>
    <recommendedName>
        <fullName evidence="14">Bifunctional lysine-specific demethylase and histidyl-hydroxylase</fullName>
        <ecNumber evidence="14">1.14.11.27</ecNumber>
    </recommendedName>
</protein>
<dbReference type="PANTHER" id="PTHR13096:SF8">
    <property type="entry name" value="RIBOSOMAL OXYGENASE 1"/>
    <property type="match status" value="1"/>
</dbReference>
<evidence type="ECO:0000256" key="3">
    <source>
        <dbReference type="ARBA" id="ARBA00022491"/>
    </source>
</evidence>
<evidence type="ECO:0000256" key="1">
    <source>
        <dbReference type="ARBA" id="ARBA00004123"/>
    </source>
</evidence>
<dbReference type="GO" id="GO:0032453">
    <property type="term" value="F:histone H3K4 demethylase activity"/>
    <property type="evidence" value="ECO:0007669"/>
    <property type="project" value="TreeGrafter"/>
</dbReference>
<feature type="compositionally biased region" description="Polar residues" evidence="15">
    <location>
        <begin position="166"/>
        <end position="205"/>
    </location>
</feature>
<reference evidence="17 18" key="1">
    <citation type="journal article" date="2017" name="Gigascience">
        <title>Genome sequence of the small brown planthopper, Laodelphax striatellus.</title>
        <authorList>
            <person name="Zhu J."/>
            <person name="Jiang F."/>
            <person name="Wang X."/>
            <person name="Yang P."/>
            <person name="Bao Y."/>
            <person name="Zhao W."/>
            <person name="Wang W."/>
            <person name="Lu H."/>
            <person name="Wang Q."/>
            <person name="Cui N."/>
            <person name="Li J."/>
            <person name="Chen X."/>
            <person name="Luo L."/>
            <person name="Yu J."/>
            <person name="Kang L."/>
            <person name="Cui F."/>
        </authorList>
    </citation>
    <scope>NUCLEOTIDE SEQUENCE [LARGE SCALE GENOMIC DNA]</scope>
    <source>
        <strain evidence="17">Lst14</strain>
    </source>
</reference>
<keyword evidence="18" id="KW-1185">Reference proteome</keyword>
<keyword evidence="7 14" id="KW-0560">Oxidoreductase</keyword>
<feature type="region of interest" description="Disordered" evidence="15">
    <location>
        <begin position="165"/>
        <end position="206"/>
    </location>
</feature>
<dbReference type="GO" id="GO:0005730">
    <property type="term" value="C:nucleolus"/>
    <property type="evidence" value="ECO:0007669"/>
    <property type="project" value="TreeGrafter"/>
</dbReference>
<dbReference type="STRING" id="195883.A0A482WPR8"/>
<evidence type="ECO:0000256" key="4">
    <source>
        <dbReference type="ARBA" id="ARBA00022723"/>
    </source>
</evidence>
<evidence type="ECO:0000256" key="14">
    <source>
        <dbReference type="RuleBase" id="RU366061"/>
    </source>
</evidence>
<evidence type="ECO:0000256" key="10">
    <source>
        <dbReference type="ARBA" id="ARBA00023163"/>
    </source>
</evidence>
<evidence type="ECO:0000256" key="12">
    <source>
        <dbReference type="ARBA" id="ARBA00025670"/>
    </source>
</evidence>
<dbReference type="InParanoid" id="A0A482WPR8"/>
<feature type="region of interest" description="Disordered" evidence="15">
    <location>
        <begin position="123"/>
        <end position="153"/>
    </location>
</feature>
<dbReference type="Gene3D" id="1.10.10.1500">
    <property type="entry name" value="JmjC domain-containing ribosomal oxygenase (ROX), dimer domain"/>
    <property type="match status" value="1"/>
</dbReference>
<comment type="cofactor">
    <cofactor evidence="14">
        <name>Fe(2+)</name>
        <dbReference type="ChEBI" id="CHEBI:29033"/>
    </cofactor>
    <text evidence="14">Binds 1 Fe(2+) ion per subunit.</text>
</comment>
<comment type="catalytic activity">
    <reaction evidence="13 14">
        <text>N(6),N(6)-dimethyl-L-lysyl(36)-[histone H3] + 2 2-oxoglutarate + 2 O2 = L-lysyl(36)-[histone H3] + 2 formaldehyde + 2 succinate + 2 CO2</text>
        <dbReference type="Rhea" id="RHEA:42032"/>
        <dbReference type="Rhea" id="RHEA-COMP:9785"/>
        <dbReference type="Rhea" id="RHEA-COMP:9787"/>
        <dbReference type="ChEBI" id="CHEBI:15379"/>
        <dbReference type="ChEBI" id="CHEBI:16526"/>
        <dbReference type="ChEBI" id="CHEBI:16810"/>
        <dbReference type="ChEBI" id="CHEBI:16842"/>
        <dbReference type="ChEBI" id="CHEBI:29969"/>
        <dbReference type="ChEBI" id="CHEBI:30031"/>
        <dbReference type="ChEBI" id="CHEBI:61976"/>
        <dbReference type="EC" id="1.14.11.27"/>
    </reaction>
</comment>
<dbReference type="FunFam" id="3.90.930.40:FF:000001">
    <property type="entry name" value="ribosomal oxygenase 1 isoform X1"/>
    <property type="match status" value="1"/>
</dbReference>
<evidence type="ECO:0000256" key="8">
    <source>
        <dbReference type="ARBA" id="ARBA00023004"/>
    </source>
</evidence>
<dbReference type="Gene3D" id="2.60.120.650">
    <property type="entry name" value="Cupin"/>
    <property type="match status" value="1"/>
</dbReference>
<evidence type="ECO:0000256" key="11">
    <source>
        <dbReference type="ARBA" id="ARBA00023242"/>
    </source>
</evidence>
<dbReference type="InterPro" id="IPR039994">
    <property type="entry name" value="NO66-like"/>
</dbReference>
<dbReference type="AlphaFoldDB" id="A0A482WPR8"/>
<dbReference type="GO" id="GO:0005506">
    <property type="term" value="F:iron ion binding"/>
    <property type="evidence" value="ECO:0007669"/>
    <property type="project" value="UniProtKB-UniRule"/>
</dbReference>
<feature type="region of interest" description="Disordered" evidence="15">
    <location>
        <begin position="1"/>
        <end position="56"/>
    </location>
</feature>
<feature type="region of interest" description="Disordered" evidence="15">
    <location>
        <begin position="656"/>
        <end position="676"/>
    </location>
</feature>
<feature type="domain" description="JmjC" evidence="16">
    <location>
        <begin position="314"/>
        <end position="457"/>
    </location>
</feature>
<evidence type="ECO:0000256" key="5">
    <source>
        <dbReference type="ARBA" id="ARBA00022853"/>
    </source>
</evidence>
<evidence type="ECO:0000256" key="6">
    <source>
        <dbReference type="ARBA" id="ARBA00022964"/>
    </source>
</evidence>
<organism evidence="17 18">
    <name type="scientific">Laodelphax striatellus</name>
    <name type="common">Small brown planthopper</name>
    <name type="synonym">Delphax striatella</name>
    <dbReference type="NCBI Taxonomy" id="195883"/>
    <lineage>
        <taxon>Eukaryota</taxon>
        <taxon>Metazoa</taxon>
        <taxon>Ecdysozoa</taxon>
        <taxon>Arthropoda</taxon>
        <taxon>Hexapoda</taxon>
        <taxon>Insecta</taxon>
        <taxon>Pterygota</taxon>
        <taxon>Neoptera</taxon>
        <taxon>Paraneoptera</taxon>
        <taxon>Hemiptera</taxon>
        <taxon>Auchenorrhyncha</taxon>
        <taxon>Fulgoroidea</taxon>
        <taxon>Delphacidae</taxon>
        <taxon>Criomorphinae</taxon>
        <taxon>Laodelphax</taxon>
    </lineage>
</organism>
<keyword evidence="9 14" id="KW-0805">Transcription regulation</keyword>
<feature type="compositionally biased region" description="Acidic residues" evidence="15">
    <location>
        <begin position="663"/>
        <end position="676"/>
    </location>
</feature>
<dbReference type="EC" id="1.14.11.27" evidence="14"/>
<sequence length="676" mass="77444">MVKTREQKKNDQINVHNNSPGNKKKKNKKKSFNKPNPFQGVPFFDKGTNQKNKYSKKNNHWRFYNDERHAKDNTFFVTKCVSCGKSTVIERNFHSDADETLTKKCTECETIYNQLRTPVKIQVDQTSIHQSQPVSTPSRTNKKNSNRIISNKRGTEFISLGKRSVTLINDQSSPPNKSGKQSNTMRDNSGNQSKKNSGYQSNVPRNNLEEEQTAYLKDGKSLQWLLQPHQLKDFFRTYWEKKPLLIKRNIANSNDYSRAFNLSTATVDQVLADNALFFTKHVDITSYTNGVRETHNPEGRALPHIVWDMYRNGCSVRFLNPQAFITSIHKISSELQDKLGFVGCNLYLTPAGSQGFAPHYDDIEAFVLQIEGSKHWKVYAPLSESDTLPRYSSKNLSESDLGPPIIDCVLKPGDVLYFPRGFVHQAKTTDEHSLHITLSAYQSTAYVDVFEKVLPSVLKETASKSLKFREGLPLNYTHTFGITRNSKYSDVRSIFTQKLKDMLHDMVENMDYDSAIDQFAAAKLHDDLPLYLTDDVKKCTVFGNRNTIDPDGKVSKVVQLQLDSKVSLLQLNICRLVKEDERYLLYHSMSNSLEYHERDREFLEVPENSIEAVKCLFHTYPNYVKVADLPIDDDEDKWSFANTLWENGLLKTDGPLNKISPEEMVDDESDAEETMD</sequence>
<evidence type="ECO:0000313" key="18">
    <source>
        <dbReference type="Proteomes" id="UP000291343"/>
    </source>
</evidence>
<dbReference type="InterPro" id="IPR049043">
    <property type="entry name" value="WHD_RIOX1"/>
</dbReference>
<dbReference type="Gene3D" id="3.90.930.40">
    <property type="match status" value="1"/>
</dbReference>
<evidence type="ECO:0000313" key="17">
    <source>
        <dbReference type="EMBL" id="RZF35589.1"/>
    </source>
</evidence>
<feature type="compositionally biased region" description="Basic residues" evidence="15">
    <location>
        <begin position="22"/>
        <end position="32"/>
    </location>
</feature>
<comment type="function">
    <text evidence="12">Oxygenase that can act as both a histone lysine demethylase and a ribosomal histidine hydroxylase. Specifically demethylates 'Lys-4' (H3K4me) and 'Lys-36' (H3K36me) of histone H3, thereby playing a central role in histone code.</text>
</comment>